<dbReference type="KEGG" id="snep:Enr13x_45010"/>
<evidence type="ECO:0000256" key="4">
    <source>
        <dbReference type="ARBA" id="ARBA00022989"/>
    </source>
</evidence>
<accession>A0A518HV02</accession>
<organism evidence="8 9">
    <name type="scientific">Stieleria neptunia</name>
    <dbReference type="NCBI Taxonomy" id="2527979"/>
    <lineage>
        <taxon>Bacteria</taxon>
        <taxon>Pseudomonadati</taxon>
        <taxon>Planctomycetota</taxon>
        <taxon>Planctomycetia</taxon>
        <taxon>Pirellulales</taxon>
        <taxon>Pirellulaceae</taxon>
        <taxon>Stieleria</taxon>
    </lineage>
</organism>
<evidence type="ECO:0000313" key="8">
    <source>
        <dbReference type="EMBL" id="QDV44633.1"/>
    </source>
</evidence>
<dbReference type="EMBL" id="CP037423">
    <property type="protein sequence ID" value="QDV44633.1"/>
    <property type="molecule type" value="Genomic_DNA"/>
</dbReference>
<dbReference type="GO" id="GO:0008381">
    <property type="term" value="F:mechanosensitive monoatomic ion channel activity"/>
    <property type="evidence" value="ECO:0007669"/>
    <property type="project" value="InterPro"/>
</dbReference>
<dbReference type="AlphaFoldDB" id="A0A518HV02"/>
<dbReference type="InterPro" id="IPR010920">
    <property type="entry name" value="LSM_dom_sf"/>
</dbReference>
<keyword evidence="2" id="KW-1003">Cell membrane</keyword>
<dbReference type="Proteomes" id="UP000319004">
    <property type="component" value="Chromosome"/>
</dbReference>
<dbReference type="Gene3D" id="2.30.30.60">
    <property type="match status" value="1"/>
</dbReference>
<feature type="transmembrane region" description="Helical" evidence="6">
    <location>
        <begin position="6"/>
        <end position="31"/>
    </location>
</feature>
<dbReference type="RefSeq" id="WP_145388939.1">
    <property type="nucleotide sequence ID" value="NZ_CP037423.1"/>
</dbReference>
<dbReference type="PANTHER" id="PTHR30221">
    <property type="entry name" value="SMALL-CONDUCTANCE MECHANOSENSITIVE CHANNEL"/>
    <property type="match status" value="1"/>
</dbReference>
<evidence type="ECO:0000256" key="1">
    <source>
        <dbReference type="ARBA" id="ARBA00004651"/>
    </source>
</evidence>
<keyword evidence="9" id="KW-1185">Reference proteome</keyword>
<reference evidence="8 9" key="1">
    <citation type="submission" date="2019-03" db="EMBL/GenBank/DDBJ databases">
        <title>Deep-cultivation of Planctomycetes and their phenomic and genomic characterization uncovers novel biology.</title>
        <authorList>
            <person name="Wiegand S."/>
            <person name="Jogler M."/>
            <person name="Boedeker C."/>
            <person name="Pinto D."/>
            <person name="Vollmers J."/>
            <person name="Rivas-Marin E."/>
            <person name="Kohn T."/>
            <person name="Peeters S.H."/>
            <person name="Heuer A."/>
            <person name="Rast P."/>
            <person name="Oberbeckmann S."/>
            <person name="Bunk B."/>
            <person name="Jeske O."/>
            <person name="Meyerdierks A."/>
            <person name="Storesund J.E."/>
            <person name="Kallscheuer N."/>
            <person name="Luecker S."/>
            <person name="Lage O.M."/>
            <person name="Pohl T."/>
            <person name="Merkel B.J."/>
            <person name="Hornburger P."/>
            <person name="Mueller R.-W."/>
            <person name="Bruemmer F."/>
            <person name="Labrenz M."/>
            <person name="Spormann A.M."/>
            <person name="Op den Camp H."/>
            <person name="Overmann J."/>
            <person name="Amann R."/>
            <person name="Jetten M.S.M."/>
            <person name="Mascher T."/>
            <person name="Medema M.H."/>
            <person name="Devos D.P."/>
            <person name="Kaster A.-K."/>
            <person name="Ovreas L."/>
            <person name="Rohde M."/>
            <person name="Galperin M.Y."/>
            <person name="Jogler C."/>
        </authorList>
    </citation>
    <scope>NUCLEOTIDE SEQUENCE [LARGE SCALE GENOMIC DNA]</scope>
    <source>
        <strain evidence="8 9">Enr13</strain>
    </source>
</reference>
<protein>
    <submittedName>
        <fullName evidence="8">Mechanosensitive ion channel</fullName>
    </submittedName>
</protein>
<feature type="transmembrane region" description="Helical" evidence="6">
    <location>
        <begin position="78"/>
        <end position="98"/>
    </location>
</feature>
<feature type="domain" description="Mechanosensitive ion channel MscS" evidence="7">
    <location>
        <begin position="97"/>
        <end position="156"/>
    </location>
</feature>
<evidence type="ECO:0000256" key="6">
    <source>
        <dbReference type="SAM" id="Phobius"/>
    </source>
</evidence>
<dbReference type="InterPro" id="IPR045275">
    <property type="entry name" value="MscS_archaea/bacteria_type"/>
</dbReference>
<dbReference type="InterPro" id="IPR006685">
    <property type="entry name" value="MscS_channel_2nd"/>
</dbReference>
<dbReference type="SUPFAM" id="SSF50182">
    <property type="entry name" value="Sm-like ribonucleoproteins"/>
    <property type="match status" value="1"/>
</dbReference>
<evidence type="ECO:0000313" key="9">
    <source>
        <dbReference type="Proteomes" id="UP000319004"/>
    </source>
</evidence>
<gene>
    <name evidence="8" type="ORF">Enr13x_45010</name>
</gene>
<evidence type="ECO:0000256" key="3">
    <source>
        <dbReference type="ARBA" id="ARBA00022692"/>
    </source>
</evidence>
<feature type="transmembrane region" description="Helical" evidence="6">
    <location>
        <begin position="51"/>
        <end position="72"/>
    </location>
</feature>
<dbReference type="InterPro" id="IPR023408">
    <property type="entry name" value="MscS_beta-dom_sf"/>
</dbReference>
<evidence type="ECO:0000259" key="7">
    <source>
        <dbReference type="Pfam" id="PF00924"/>
    </source>
</evidence>
<comment type="subcellular location">
    <subcellularLocation>
        <location evidence="1">Cell membrane</location>
        <topology evidence="1">Multi-pass membrane protein</topology>
    </subcellularLocation>
</comment>
<keyword evidence="3 6" id="KW-0812">Transmembrane</keyword>
<dbReference type="PANTHER" id="PTHR30221:SF18">
    <property type="entry name" value="SLL0590 PROTEIN"/>
    <property type="match status" value="1"/>
</dbReference>
<keyword evidence="5 6" id="KW-0472">Membrane</keyword>
<evidence type="ECO:0000256" key="5">
    <source>
        <dbReference type="ARBA" id="ARBA00023136"/>
    </source>
</evidence>
<keyword evidence="4 6" id="KW-1133">Transmembrane helix</keyword>
<dbReference type="InterPro" id="IPR011066">
    <property type="entry name" value="MscS_channel_C_sf"/>
</dbReference>
<dbReference type="GO" id="GO:0005886">
    <property type="term" value="C:plasma membrane"/>
    <property type="evidence" value="ECO:0007669"/>
    <property type="project" value="UniProtKB-SubCell"/>
</dbReference>
<dbReference type="SUPFAM" id="SSF82689">
    <property type="entry name" value="Mechanosensitive channel protein MscS (YggB), C-terminal domain"/>
    <property type="match status" value="1"/>
</dbReference>
<sequence>MELLHRYLAGASSLVPFLGTIAVVLVGLVVVDRMLKRRWKDNPDAQFRFQLIMLLLTFAGLLLVILALPVSVETRGQLLSLIGILLSAAIALSSATFIGNMMAGIMLKAVKSARPGDFITVAELTGRITEMGLLHTEVQTELRDLVTVPNLYMVTHPMRVVRSSGTIIKSDISLGYDVPHEDVFRVLSEAASGAGLKDCFVQIRGLGDFSITYRVAGLLEDVKSLISARSRLNQAALDALHAADIEIVSPSFMNTRAIPENKRFIPQPTLKVVADRPRKTPTAEDIAFDKAEEAATVEQLRTSIQLIDADINARKSGPADAFGPSVEQLIERKERLVRQLKAAEEELKD</sequence>
<proteinExistence type="predicted"/>
<evidence type="ECO:0000256" key="2">
    <source>
        <dbReference type="ARBA" id="ARBA00022475"/>
    </source>
</evidence>
<dbReference type="OrthoDB" id="9780668at2"/>
<dbReference type="Pfam" id="PF00924">
    <property type="entry name" value="MS_channel_2nd"/>
    <property type="match status" value="1"/>
</dbReference>
<name>A0A518HV02_9BACT</name>